<dbReference type="EMBL" id="JAUSUV010000006">
    <property type="protein sequence ID" value="MDQ0417450.1"/>
    <property type="molecule type" value="Genomic_DNA"/>
</dbReference>
<accession>A0AAJ1TMI2</accession>
<dbReference type="GO" id="GO:0016491">
    <property type="term" value="F:oxidoreductase activity"/>
    <property type="evidence" value="ECO:0007669"/>
    <property type="project" value="UniProtKB-KW"/>
</dbReference>
<dbReference type="Proteomes" id="UP001238450">
    <property type="component" value="Unassembled WGS sequence"/>
</dbReference>
<dbReference type="SUPFAM" id="SSF53927">
    <property type="entry name" value="Cytidine deaminase-like"/>
    <property type="match status" value="1"/>
</dbReference>
<dbReference type="InterPro" id="IPR016193">
    <property type="entry name" value="Cytidine_deaminase-like"/>
</dbReference>
<dbReference type="PANTHER" id="PTHR11079">
    <property type="entry name" value="CYTOSINE DEAMINASE FAMILY MEMBER"/>
    <property type="match status" value="1"/>
</dbReference>
<sequence>MTDLEYMLIAIEEGRKAQGKTGTNPPVGAIVVKDGRIVGRGHTSHLGGPHAEINALADAGEKAKGATVYCTLEPCAHYGRTGPCCVALTDAGVARVVIGIGDPYEQVNGNGMNHLREYGVEVSLGYWEDLIREDLKDFLDRVEREKGSLEK</sequence>
<protein>
    <recommendedName>
        <fullName evidence="2">diaminohydroxyphosphoribosylaminopyrimidine deaminase</fullName>
        <ecNumber evidence="2">3.5.4.26</ecNumber>
    </recommendedName>
</protein>
<dbReference type="PANTHER" id="PTHR11079:SF162">
    <property type="entry name" value="RIBOFLAVIN BIOSYNTHESIS PROTEIN PYRD, CHLOROPLASTIC"/>
    <property type="match status" value="1"/>
</dbReference>
<keyword evidence="3" id="KW-0479">Metal-binding</keyword>
<dbReference type="GO" id="GO:0008270">
    <property type="term" value="F:zinc ion binding"/>
    <property type="evidence" value="ECO:0007669"/>
    <property type="project" value="InterPro"/>
</dbReference>
<dbReference type="Pfam" id="PF00383">
    <property type="entry name" value="dCMP_cyt_deam_1"/>
    <property type="match status" value="1"/>
</dbReference>
<reference evidence="6 7" key="1">
    <citation type="submission" date="2023-07" db="EMBL/GenBank/DDBJ databases">
        <title>Genomic Encyclopedia of Type Strains, Phase IV (KMG-IV): sequencing the most valuable type-strain genomes for metagenomic binning, comparative biology and taxonomic classification.</title>
        <authorList>
            <person name="Goeker M."/>
        </authorList>
    </citation>
    <scope>NUCLEOTIDE SEQUENCE [LARGE SCALE GENOMIC DNA]</scope>
    <source>
        <strain evidence="6 7">DSM 46876</strain>
    </source>
</reference>
<organism evidence="6 7">
    <name type="scientific">Croceifilum oryzae</name>
    <dbReference type="NCBI Taxonomy" id="1553429"/>
    <lineage>
        <taxon>Bacteria</taxon>
        <taxon>Bacillati</taxon>
        <taxon>Bacillota</taxon>
        <taxon>Bacilli</taxon>
        <taxon>Bacillales</taxon>
        <taxon>Thermoactinomycetaceae</taxon>
        <taxon>Croceifilum</taxon>
    </lineage>
</organism>
<evidence type="ECO:0000256" key="2">
    <source>
        <dbReference type="ARBA" id="ARBA00012766"/>
    </source>
</evidence>
<proteinExistence type="predicted"/>
<comment type="pathway">
    <text evidence="1">Cofactor biosynthesis; riboflavin biosynthesis; 5-amino-6-(D-ribitylamino)uracil from GTP: step 2/4.</text>
</comment>
<dbReference type="InterPro" id="IPR004794">
    <property type="entry name" value="Eubact_RibD"/>
</dbReference>
<dbReference type="GO" id="GO:0008835">
    <property type="term" value="F:diaminohydroxyphosphoribosylaminopyrimidine deaminase activity"/>
    <property type="evidence" value="ECO:0007669"/>
    <property type="project" value="UniProtKB-EC"/>
</dbReference>
<dbReference type="InterPro" id="IPR002125">
    <property type="entry name" value="CMP_dCMP_dom"/>
</dbReference>
<evidence type="ECO:0000259" key="5">
    <source>
        <dbReference type="PROSITE" id="PS51747"/>
    </source>
</evidence>
<dbReference type="GO" id="GO:0009231">
    <property type="term" value="P:riboflavin biosynthetic process"/>
    <property type="evidence" value="ECO:0007669"/>
    <property type="project" value="InterPro"/>
</dbReference>
<gene>
    <name evidence="6" type="ORF">J2Z48_001623</name>
</gene>
<evidence type="ECO:0000313" key="7">
    <source>
        <dbReference type="Proteomes" id="UP001238450"/>
    </source>
</evidence>
<evidence type="ECO:0000256" key="3">
    <source>
        <dbReference type="ARBA" id="ARBA00022723"/>
    </source>
</evidence>
<dbReference type="InterPro" id="IPR016192">
    <property type="entry name" value="APOBEC/CMP_deaminase_Zn-bd"/>
</dbReference>
<evidence type="ECO:0000313" key="6">
    <source>
        <dbReference type="EMBL" id="MDQ0417450.1"/>
    </source>
</evidence>
<keyword evidence="7" id="KW-1185">Reference proteome</keyword>
<dbReference type="RefSeq" id="WP_307252492.1">
    <property type="nucleotide sequence ID" value="NZ_JAUSUV010000006.1"/>
</dbReference>
<comment type="caution">
    <text evidence="6">The sequence shown here is derived from an EMBL/GenBank/DDBJ whole genome shotgun (WGS) entry which is preliminary data.</text>
</comment>
<evidence type="ECO:0000256" key="4">
    <source>
        <dbReference type="ARBA" id="ARBA00022833"/>
    </source>
</evidence>
<dbReference type="AlphaFoldDB" id="A0AAJ1TMI2"/>
<name>A0AAJ1TMI2_9BACL</name>
<dbReference type="NCBIfam" id="TIGR00326">
    <property type="entry name" value="eubact_ribD"/>
    <property type="match status" value="1"/>
</dbReference>
<feature type="domain" description="CMP/dCMP-type deaminase" evidence="5">
    <location>
        <begin position="1"/>
        <end position="138"/>
    </location>
</feature>
<dbReference type="CDD" id="cd01284">
    <property type="entry name" value="Riboflavin_deaminase-reductase"/>
    <property type="match status" value="1"/>
</dbReference>
<dbReference type="Gene3D" id="3.40.140.10">
    <property type="entry name" value="Cytidine Deaminase, domain 2"/>
    <property type="match status" value="1"/>
</dbReference>
<dbReference type="PROSITE" id="PS51747">
    <property type="entry name" value="CYT_DCMP_DEAMINASES_2"/>
    <property type="match status" value="1"/>
</dbReference>
<keyword evidence="6" id="KW-0378">Hydrolase</keyword>
<dbReference type="EC" id="3.5.4.26" evidence="2"/>
<evidence type="ECO:0000256" key="1">
    <source>
        <dbReference type="ARBA" id="ARBA00004882"/>
    </source>
</evidence>
<keyword evidence="4" id="KW-0862">Zinc</keyword>
<keyword evidence="6" id="KW-0560">Oxidoreductase</keyword>
<dbReference type="PROSITE" id="PS00903">
    <property type="entry name" value="CYT_DCMP_DEAMINASES_1"/>
    <property type="match status" value="1"/>
</dbReference>